<organism evidence="2 3">
    <name type="scientific">Potamilus streckersoni</name>
    <dbReference type="NCBI Taxonomy" id="2493646"/>
    <lineage>
        <taxon>Eukaryota</taxon>
        <taxon>Metazoa</taxon>
        <taxon>Spiralia</taxon>
        <taxon>Lophotrochozoa</taxon>
        <taxon>Mollusca</taxon>
        <taxon>Bivalvia</taxon>
        <taxon>Autobranchia</taxon>
        <taxon>Heteroconchia</taxon>
        <taxon>Palaeoheterodonta</taxon>
        <taxon>Unionida</taxon>
        <taxon>Unionoidea</taxon>
        <taxon>Unionidae</taxon>
        <taxon>Ambleminae</taxon>
        <taxon>Lampsilini</taxon>
        <taxon>Potamilus</taxon>
    </lineage>
</organism>
<reference evidence="2" key="2">
    <citation type="journal article" date="2021" name="Genome Biol. Evol.">
        <title>Developing a high-quality reference genome for a parasitic bivalve with doubly uniparental inheritance (Bivalvia: Unionida).</title>
        <authorList>
            <person name="Smith C.H."/>
        </authorList>
    </citation>
    <scope>NUCLEOTIDE SEQUENCE</scope>
    <source>
        <strain evidence="2">CHS0354</strain>
        <tissue evidence="2">Mantle</tissue>
    </source>
</reference>
<reference evidence="2" key="3">
    <citation type="submission" date="2023-05" db="EMBL/GenBank/DDBJ databases">
        <authorList>
            <person name="Smith C.H."/>
        </authorList>
    </citation>
    <scope>NUCLEOTIDE SEQUENCE</scope>
    <source>
        <strain evidence="2">CHS0354</strain>
        <tissue evidence="2">Mantle</tissue>
    </source>
</reference>
<keyword evidence="1" id="KW-0732">Signal</keyword>
<feature type="signal peptide" evidence="1">
    <location>
        <begin position="1"/>
        <end position="21"/>
    </location>
</feature>
<dbReference type="AlphaFoldDB" id="A0AAE0RPF9"/>
<sequence length="79" mass="7914">MKIRTAVIILALLSLTDYACATYGGYSGGYGGYGGYSSKSSGGTKGVIIPLMTKGFGGGYNGGRVGGGFGGILSFIFPQ</sequence>
<gene>
    <name evidence="2" type="ORF">CHS0354_030490</name>
</gene>
<dbReference type="EMBL" id="JAEAOA010001813">
    <property type="protein sequence ID" value="KAK3577219.1"/>
    <property type="molecule type" value="Genomic_DNA"/>
</dbReference>
<proteinExistence type="predicted"/>
<comment type="caution">
    <text evidence="2">The sequence shown here is derived from an EMBL/GenBank/DDBJ whole genome shotgun (WGS) entry which is preliminary data.</text>
</comment>
<accession>A0AAE0RPF9</accession>
<feature type="chain" id="PRO_5042247785" evidence="1">
    <location>
        <begin position="22"/>
        <end position="79"/>
    </location>
</feature>
<name>A0AAE0RPF9_9BIVA</name>
<evidence type="ECO:0000313" key="2">
    <source>
        <dbReference type="EMBL" id="KAK3577219.1"/>
    </source>
</evidence>
<evidence type="ECO:0000256" key="1">
    <source>
        <dbReference type="SAM" id="SignalP"/>
    </source>
</evidence>
<reference evidence="2" key="1">
    <citation type="journal article" date="2021" name="Genome Biol. Evol.">
        <title>A High-Quality Reference Genome for a Parasitic Bivalve with Doubly Uniparental Inheritance (Bivalvia: Unionida).</title>
        <authorList>
            <person name="Smith C.H."/>
        </authorList>
    </citation>
    <scope>NUCLEOTIDE SEQUENCE</scope>
    <source>
        <strain evidence="2">CHS0354</strain>
    </source>
</reference>
<keyword evidence="3" id="KW-1185">Reference proteome</keyword>
<evidence type="ECO:0000313" key="3">
    <source>
        <dbReference type="Proteomes" id="UP001195483"/>
    </source>
</evidence>
<protein>
    <submittedName>
        <fullName evidence="2">Uncharacterized protein</fullName>
    </submittedName>
</protein>
<dbReference type="Proteomes" id="UP001195483">
    <property type="component" value="Unassembled WGS sequence"/>
</dbReference>